<geneLocation type="plasmid" evidence="1 2">
    <name>pP66_h</name>
</geneLocation>
<sequence length="71" mass="7912">MSTRLFSLLAEYEGQPEPQAIYSTSETMLRMMGRDHHAAATIKPELRVIDPDGNTIATMDIWATDWTEAGA</sequence>
<evidence type="ECO:0000313" key="2">
    <source>
        <dbReference type="Proteomes" id="UP000236536"/>
    </source>
</evidence>
<organism evidence="1 2">
    <name type="scientific">Phaeobacter inhibens</name>
    <dbReference type="NCBI Taxonomy" id="221822"/>
    <lineage>
        <taxon>Bacteria</taxon>
        <taxon>Pseudomonadati</taxon>
        <taxon>Pseudomonadota</taxon>
        <taxon>Alphaproteobacteria</taxon>
        <taxon>Rhodobacterales</taxon>
        <taxon>Roseobacteraceae</taxon>
        <taxon>Phaeobacter</taxon>
    </lineage>
</organism>
<evidence type="ECO:0000313" key="1">
    <source>
        <dbReference type="EMBL" id="AUQ97347.1"/>
    </source>
</evidence>
<dbReference type="RefSeq" id="WP_102856269.1">
    <property type="nucleotide sequence ID" value="NZ_CP010616.1"/>
</dbReference>
<dbReference type="EMBL" id="CP010713">
    <property type="protein sequence ID" value="AUQ97347.1"/>
    <property type="molecule type" value="Genomic_DNA"/>
</dbReference>
<proteinExistence type="predicted"/>
<name>A0ABN5GVY2_9RHOB</name>
<keyword evidence="1" id="KW-0614">Plasmid</keyword>
<keyword evidence="2" id="KW-1185">Reference proteome</keyword>
<reference evidence="1 2" key="2">
    <citation type="journal article" date="2017" name="Int. J. Syst. Evol. Microbiol.">
        <title>Adaptation of Surface-Associated Bacteria to the Open Ocean: A Genomically Distinct Subpopulation of Phaeobacter gallaeciensis Colonizes Pacific Mesozooplankton.</title>
        <authorList>
            <person name="Freese H.M."/>
            <person name="Methner A."/>
            <person name="Overmann J."/>
        </authorList>
    </citation>
    <scope>NUCLEOTIDE SEQUENCE [LARGE SCALE GENOMIC DNA]</scope>
    <source>
        <strain evidence="1 2">P66</strain>
    </source>
</reference>
<reference evidence="1 2" key="1">
    <citation type="journal article" date="2017" name="Genome Biol. Evol.">
        <title>Trajectories and Drivers of Genome Evolution in Surface-Associated Marine Phaeobacter.</title>
        <authorList>
            <person name="Freese H.M."/>
            <person name="Sikorski J."/>
            <person name="Bunk B."/>
            <person name="Scheuner C."/>
            <person name="Meier-Kolthoff J.P."/>
            <person name="Sproer C."/>
            <person name="Gram L."/>
            <person name="Overmann J."/>
        </authorList>
    </citation>
    <scope>NUCLEOTIDE SEQUENCE [LARGE SCALE GENOMIC DNA]</scope>
    <source>
        <strain evidence="1 2">P66</strain>
    </source>
</reference>
<dbReference type="Proteomes" id="UP000236536">
    <property type="component" value="Plasmid pP66_h"/>
</dbReference>
<protein>
    <submittedName>
        <fullName evidence="1">Uncharacterized protein</fullName>
    </submittedName>
</protein>
<accession>A0ABN5GVY2</accession>
<gene>
    <name evidence="1" type="ORF">PhaeoP66_04621</name>
</gene>